<dbReference type="InterPro" id="IPR013087">
    <property type="entry name" value="Znf_C2H2_type"/>
</dbReference>
<reference evidence="7" key="1">
    <citation type="submission" date="2020-05" db="UniProtKB">
        <authorList>
            <consortium name="EnsemblMetazoa"/>
        </authorList>
    </citation>
    <scope>IDENTIFICATION</scope>
    <source>
        <strain evidence="7">Jacobina</strain>
    </source>
</reference>
<dbReference type="Proteomes" id="UP000092461">
    <property type="component" value="Unassembled WGS sequence"/>
</dbReference>
<evidence type="ECO:0000256" key="1">
    <source>
        <dbReference type="ARBA" id="ARBA00022723"/>
    </source>
</evidence>
<evidence type="ECO:0000256" key="5">
    <source>
        <dbReference type="PROSITE-ProRule" id="PRU00042"/>
    </source>
</evidence>
<dbReference type="Pfam" id="PF00096">
    <property type="entry name" value="zf-C2H2"/>
    <property type="match status" value="1"/>
</dbReference>
<feature type="domain" description="C2H2-type" evidence="6">
    <location>
        <begin position="88"/>
        <end position="121"/>
    </location>
</feature>
<keyword evidence="8" id="KW-1185">Reference proteome</keyword>
<dbReference type="VEuPathDB" id="VectorBase:LLOJ001657"/>
<evidence type="ECO:0000259" key="6">
    <source>
        <dbReference type="PROSITE" id="PS50157"/>
    </source>
</evidence>
<sequence>MKSIKNCNQKELDEHGRIHIPLSQLQDLYECDVCPKKFRIKTSLERHKRLHTGATPELFCPVCQRRFISAKVLEQHIPKHANEAPRPYKCDACDKAFKTLKEMNRHRKDKHNIFTHAMLNPKNRKKN</sequence>
<dbReference type="EnsemblMetazoa" id="LLOJ001657-RA">
    <property type="protein sequence ID" value="LLOJ001657-PA"/>
    <property type="gene ID" value="LLOJ001657"/>
</dbReference>
<keyword evidence="2" id="KW-0677">Repeat</keyword>
<evidence type="ECO:0000256" key="2">
    <source>
        <dbReference type="ARBA" id="ARBA00022737"/>
    </source>
</evidence>
<dbReference type="PANTHER" id="PTHR24379">
    <property type="entry name" value="KRAB AND ZINC FINGER DOMAIN-CONTAINING"/>
    <property type="match status" value="1"/>
</dbReference>
<accession>A0A1B0GHV2</accession>
<keyword evidence="1" id="KW-0479">Metal-binding</keyword>
<keyword evidence="4" id="KW-0862">Zinc</keyword>
<dbReference type="PROSITE" id="PS00028">
    <property type="entry name" value="ZINC_FINGER_C2H2_1"/>
    <property type="match status" value="3"/>
</dbReference>
<dbReference type="SUPFAM" id="SSF57667">
    <property type="entry name" value="beta-beta-alpha zinc fingers"/>
    <property type="match status" value="2"/>
</dbReference>
<dbReference type="Pfam" id="PF13912">
    <property type="entry name" value="zf-C2H2_6"/>
    <property type="match status" value="1"/>
</dbReference>
<dbReference type="VEuPathDB" id="VectorBase:LLONM1_002065"/>
<evidence type="ECO:0000313" key="8">
    <source>
        <dbReference type="Proteomes" id="UP000092461"/>
    </source>
</evidence>
<organism evidence="7 8">
    <name type="scientific">Lutzomyia longipalpis</name>
    <name type="common">Sand fly</name>
    <dbReference type="NCBI Taxonomy" id="7200"/>
    <lineage>
        <taxon>Eukaryota</taxon>
        <taxon>Metazoa</taxon>
        <taxon>Ecdysozoa</taxon>
        <taxon>Arthropoda</taxon>
        <taxon>Hexapoda</taxon>
        <taxon>Insecta</taxon>
        <taxon>Pterygota</taxon>
        <taxon>Neoptera</taxon>
        <taxon>Endopterygota</taxon>
        <taxon>Diptera</taxon>
        <taxon>Nematocera</taxon>
        <taxon>Psychodoidea</taxon>
        <taxon>Psychodidae</taxon>
        <taxon>Lutzomyia</taxon>
        <taxon>Lutzomyia</taxon>
    </lineage>
</organism>
<dbReference type="GO" id="GO:0008270">
    <property type="term" value="F:zinc ion binding"/>
    <property type="evidence" value="ECO:0007669"/>
    <property type="project" value="UniProtKB-KW"/>
</dbReference>
<dbReference type="EMBL" id="AJWK01005672">
    <property type="status" value="NOT_ANNOTATED_CDS"/>
    <property type="molecule type" value="Genomic_DNA"/>
</dbReference>
<evidence type="ECO:0000313" key="7">
    <source>
        <dbReference type="EnsemblMetazoa" id="LLOJ001657-PA"/>
    </source>
</evidence>
<dbReference type="FunFam" id="3.30.160.60:FF:000303">
    <property type="entry name" value="Zinc finger protein 41"/>
    <property type="match status" value="1"/>
</dbReference>
<evidence type="ECO:0000256" key="4">
    <source>
        <dbReference type="ARBA" id="ARBA00022833"/>
    </source>
</evidence>
<keyword evidence="3 5" id="KW-0863">Zinc-finger</keyword>
<dbReference type="InterPro" id="IPR036236">
    <property type="entry name" value="Znf_C2H2_sf"/>
</dbReference>
<feature type="domain" description="C2H2-type" evidence="6">
    <location>
        <begin position="58"/>
        <end position="85"/>
    </location>
</feature>
<dbReference type="EMBL" id="AJWK01005671">
    <property type="status" value="NOT_ANNOTATED_CDS"/>
    <property type="molecule type" value="Genomic_DNA"/>
</dbReference>
<evidence type="ECO:0000256" key="3">
    <source>
        <dbReference type="ARBA" id="ARBA00022771"/>
    </source>
</evidence>
<dbReference type="Gene3D" id="3.30.160.60">
    <property type="entry name" value="Classic Zinc Finger"/>
    <property type="match status" value="2"/>
</dbReference>
<dbReference type="PROSITE" id="PS50157">
    <property type="entry name" value="ZINC_FINGER_C2H2_2"/>
    <property type="match status" value="3"/>
</dbReference>
<dbReference type="SMART" id="SM00355">
    <property type="entry name" value="ZnF_C2H2"/>
    <property type="match status" value="3"/>
</dbReference>
<dbReference type="AlphaFoldDB" id="A0A1B0GHV2"/>
<dbReference type="InterPro" id="IPR022755">
    <property type="entry name" value="Znf_C2H2_jaz"/>
</dbReference>
<protein>
    <recommendedName>
        <fullName evidence="6">C2H2-type domain-containing protein</fullName>
    </recommendedName>
</protein>
<dbReference type="PANTHER" id="PTHR24379:SF121">
    <property type="entry name" value="C2H2-TYPE DOMAIN-CONTAINING PROTEIN"/>
    <property type="match status" value="1"/>
</dbReference>
<name>A0A1B0GHV2_LUTLO</name>
<proteinExistence type="predicted"/>
<dbReference type="GO" id="GO:1990837">
    <property type="term" value="F:sequence-specific double-stranded DNA binding"/>
    <property type="evidence" value="ECO:0007669"/>
    <property type="project" value="UniProtKB-ARBA"/>
</dbReference>
<dbReference type="Pfam" id="PF12171">
    <property type="entry name" value="zf-C2H2_jaz"/>
    <property type="match status" value="1"/>
</dbReference>
<feature type="domain" description="C2H2-type" evidence="6">
    <location>
        <begin position="29"/>
        <end position="56"/>
    </location>
</feature>